<dbReference type="EMBL" id="CP056071">
    <property type="protein sequence ID" value="UVC49956.1"/>
    <property type="molecule type" value="Genomic_DNA"/>
</dbReference>
<evidence type="ECO:0000313" key="1">
    <source>
        <dbReference type="EMBL" id="UVC49956.1"/>
    </source>
</evidence>
<proteinExistence type="predicted"/>
<organism evidence="1 2">
    <name type="scientific">Theileria orientalis</name>
    <dbReference type="NCBI Taxonomy" id="68886"/>
    <lineage>
        <taxon>Eukaryota</taxon>
        <taxon>Sar</taxon>
        <taxon>Alveolata</taxon>
        <taxon>Apicomplexa</taxon>
        <taxon>Aconoidasida</taxon>
        <taxon>Piroplasmida</taxon>
        <taxon>Theileriidae</taxon>
        <taxon>Theileria</taxon>
    </lineage>
</organism>
<name>A0A976SJG2_THEOR</name>
<reference evidence="1" key="1">
    <citation type="submission" date="2022-07" db="EMBL/GenBank/DDBJ databases">
        <title>Evaluation of T. orientalis genome assembly methods using nanopore sequencing and analysis of variation between genomes.</title>
        <authorList>
            <person name="Yam J."/>
            <person name="Micallef M.L."/>
            <person name="Liu M."/>
            <person name="Djordjevic S.P."/>
            <person name="Bogema D.R."/>
            <person name="Jenkins C."/>
        </authorList>
    </citation>
    <scope>NUCLEOTIDE SEQUENCE</scope>
    <source>
        <strain evidence="1">Goon Nure</strain>
    </source>
</reference>
<accession>A0A976SJG2</accession>
<gene>
    <name evidence="1" type="ORF">MACK_003579</name>
</gene>
<protein>
    <submittedName>
        <fullName evidence="1">Uncharacterized protein</fullName>
    </submittedName>
</protein>
<evidence type="ECO:0000313" key="2">
    <source>
        <dbReference type="Proteomes" id="UP000244811"/>
    </source>
</evidence>
<dbReference type="Proteomes" id="UP000244811">
    <property type="component" value="Chromosome 2"/>
</dbReference>
<sequence>MKTNDAFSREFKAELTKNTSKSEEIGNKYIRSAKYILFLMNRTNLSPVNFFSYSYLEDFILQVRLISTNIILQIKVRNNQKSAILFNFLNSVYIRFKTNDFIWQFTTK</sequence>
<dbReference type="AlphaFoldDB" id="A0A976SJG2"/>